<feature type="region of interest" description="Disordered" evidence="1">
    <location>
        <begin position="562"/>
        <end position="630"/>
    </location>
</feature>
<evidence type="ECO:0000313" key="3">
    <source>
        <dbReference type="Proteomes" id="UP000663827"/>
    </source>
</evidence>
<feature type="compositionally biased region" description="Acidic residues" evidence="1">
    <location>
        <begin position="589"/>
        <end position="610"/>
    </location>
</feature>
<proteinExistence type="predicted"/>
<feature type="compositionally biased region" description="Basic and acidic residues" evidence="1">
    <location>
        <begin position="650"/>
        <end position="660"/>
    </location>
</feature>
<comment type="caution">
    <text evidence="2">The sequence shown here is derived from an EMBL/GenBank/DDBJ whole genome shotgun (WGS) entry which is preliminary data.</text>
</comment>
<dbReference type="EMBL" id="CAJNJQ010001680">
    <property type="protein sequence ID" value="CAE7146244.1"/>
    <property type="molecule type" value="Genomic_DNA"/>
</dbReference>
<reference evidence="2" key="1">
    <citation type="submission" date="2021-01" db="EMBL/GenBank/DDBJ databases">
        <authorList>
            <person name="Kaushik A."/>
        </authorList>
    </citation>
    <scope>NUCLEOTIDE SEQUENCE</scope>
    <source>
        <strain evidence="2">AG5</strain>
    </source>
</reference>
<evidence type="ECO:0000256" key="1">
    <source>
        <dbReference type="SAM" id="MobiDB-lite"/>
    </source>
</evidence>
<dbReference type="Proteomes" id="UP000663827">
    <property type="component" value="Unassembled WGS sequence"/>
</dbReference>
<sequence>MQEANVIPPITTQVDAHRDNAPLPHHGLRGGSKARFKAGSQVDTWAELVGWDGEFRELDADACKDRPEVKKLKEVVEKSYMVPAWLADLKSSKYTYFTGMERSHEIVEDLSFLVSRPKYTKVENDESLSGDVEECLPFLLQIIRHTNELQSHNVLFEPMKTDRRHPVDLIASLVWDIQSNGCVVYRTERLLQIPHPSERQNPGLKEVVEKSYMVPAWLADRKSSKCTYFTEIESLREIADNLSMDISDPQYIKVKDNKSLSDDVAECLSFIFQIFRHTDGLESQNSSLVAMEADRRHPVDVLASLVWDIQSGGHVVYRTERLLQIPYPSKRKNNLNVKPDGCAYIPIPGNITKMVVEPKDTPALSCFYTSESSPPNCSYILHWVTEFKRRAQAVTSRQQVVEGLVSALYQRRAFGFPNHFVFGTAHYNQNILEVLAATWVPSEPANPGARPTQEAGVESAAPAEGQANVPSGSASRAVVAEGGESGTAGGTENPSPTVEEIMKYNKIVVYTIAKFSMTHLPSLLQLHLLMRHTRTLAEDYEADIKKHSQVLLRQLVRQAKDIYRWAPPPPPPPSDRASKRRKTRSDMPPVDEDEDREDGDEYDMSIDQDDSSGSISDPQELDSLDDLGPTCRIAGDVAKYTVRNYAHEYNEGTGDRKVGDPHPPQLSTSQIA</sequence>
<accession>A0A8H3E0M2</accession>
<feature type="region of interest" description="Disordered" evidence="1">
    <location>
        <begin position="650"/>
        <end position="672"/>
    </location>
</feature>
<feature type="region of interest" description="Disordered" evidence="1">
    <location>
        <begin position="443"/>
        <end position="496"/>
    </location>
</feature>
<gene>
    <name evidence="2" type="ORF">RDB_LOCUS82692</name>
</gene>
<organism evidence="2 3">
    <name type="scientific">Rhizoctonia solani</name>
    <dbReference type="NCBI Taxonomy" id="456999"/>
    <lineage>
        <taxon>Eukaryota</taxon>
        <taxon>Fungi</taxon>
        <taxon>Dikarya</taxon>
        <taxon>Basidiomycota</taxon>
        <taxon>Agaricomycotina</taxon>
        <taxon>Agaricomycetes</taxon>
        <taxon>Cantharellales</taxon>
        <taxon>Ceratobasidiaceae</taxon>
        <taxon>Rhizoctonia</taxon>
    </lineage>
</organism>
<dbReference type="AlphaFoldDB" id="A0A8H3E0M2"/>
<protein>
    <submittedName>
        <fullName evidence="2">Uncharacterized protein</fullName>
    </submittedName>
</protein>
<name>A0A8H3E0M2_9AGAM</name>
<evidence type="ECO:0000313" key="2">
    <source>
        <dbReference type="EMBL" id="CAE7146244.1"/>
    </source>
</evidence>